<reference evidence="1 2" key="1">
    <citation type="submission" date="2010-03" db="EMBL/GenBank/DDBJ databases">
        <title>The genome sequence of Faecalibacterium prausnitzii L2/6.</title>
        <authorList>
            <consortium name="metaHIT consortium -- http://www.metahit.eu/"/>
            <person name="Pajon A."/>
            <person name="Turner K."/>
            <person name="Parkhill J."/>
            <person name="Duncan S."/>
            <person name="Flint H."/>
        </authorList>
    </citation>
    <scope>NUCLEOTIDE SEQUENCE [LARGE SCALE GENOMIC DNA]</scope>
    <source>
        <strain evidence="2">L2-6</strain>
    </source>
</reference>
<evidence type="ECO:0000313" key="2">
    <source>
        <dbReference type="Proteomes" id="UP000008804"/>
    </source>
</evidence>
<sequence length="28" mass="3229">MADTRYSKKQEEKDFMIQKGLAPSVTIL</sequence>
<gene>
    <name evidence="1" type="ORF">FP2_08040</name>
</gene>
<organism evidence="1 2">
    <name type="scientific">Faecalibacterium prausnitzii L2-6</name>
    <dbReference type="NCBI Taxonomy" id="718252"/>
    <lineage>
        <taxon>Bacteria</taxon>
        <taxon>Bacillati</taxon>
        <taxon>Bacillota</taxon>
        <taxon>Clostridia</taxon>
        <taxon>Eubacteriales</taxon>
        <taxon>Oscillospiraceae</taxon>
        <taxon>Faecalibacterium</taxon>
    </lineage>
</organism>
<evidence type="ECO:0000313" key="1">
    <source>
        <dbReference type="EMBL" id="CBK98399.1"/>
    </source>
</evidence>
<proteinExistence type="predicted"/>
<dbReference type="Proteomes" id="UP000008804">
    <property type="component" value="Chromosome"/>
</dbReference>
<keyword evidence="2" id="KW-1185">Reference proteome</keyword>
<dbReference type="KEGG" id="fpr:FP2_08040"/>
<protein>
    <submittedName>
        <fullName evidence="1">Uncharacterized protein</fullName>
    </submittedName>
</protein>
<dbReference type="AlphaFoldDB" id="D4K4F6"/>
<accession>D4K4F6</accession>
<reference evidence="1 2" key="2">
    <citation type="submission" date="2010-03" db="EMBL/GenBank/DDBJ databases">
        <authorList>
            <person name="Pajon A."/>
        </authorList>
    </citation>
    <scope>NUCLEOTIDE SEQUENCE [LARGE SCALE GENOMIC DNA]</scope>
    <source>
        <strain evidence="2">L2-6</strain>
    </source>
</reference>
<name>D4K4F6_9FIRM</name>
<dbReference type="HOGENOM" id="CLU_3412563_0_0_9"/>
<dbReference type="BioCyc" id="FPRA718252:G1375-678-MONOMER"/>
<dbReference type="EMBL" id="FP929045">
    <property type="protein sequence ID" value="CBK98399.1"/>
    <property type="molecule type" value="Genomic_DNA"/>
</dbReference>
<dbReference type="PATRIC" id="fig|718252.3.peg.2102"/>